<sequence>MASYRGVPLSRYGQGLQRTSSRGDQTSGAQWWPPSNVAQWQALVVLQDGRVRWPFRLAVGRLGLQLAGAGAMSEDAIGDEATNFGWTLYVM</sequence>
<proteinExistence type="predicted"/>
<accession>A0A6G1BLC2</accession>
<gene>
    <name evidence="2" type="ORF">E2562_019349</name>
</gene>
<name>A0A6G1BLC2_9ORYZ</name>
<comment type="caution">
    <text evidence="2">The sequence shown here is derived from an EMBL/GenBank/DDBJ whole genome shotgun (WGS) entry which is preliminary data.</text>
</comment>
<feature type="compositionally biased region" description="Polar residues" evidence="1">
    <location>
        <begin position="16"/>
        <end position="29"/>
    </location>
</feature>
<dbReference type="Proteomes" id="UP000479710">
    <property type="component" value="Unassembled WGS sequence"/>
</dbReference>
<dbReference type="AlphaFoldDB" id="A0A6G1BLC2"/>
<reference evidence="2 3" key="1">
    <citation type="submission" date="2019-11" db="EMBL/GenBank/DDBJ databases">
        <title>Whole genome sequence of Oryza granulata.</title>
        <authorList>
            <person name="Li W."/>
        </authorList>
    </citation>
    <scope>NUCLEOTIDE SEQUENCE [LARGE SCALE GENOMIC DNA]</scope>
    <source>
        <strain evidence="3">cv. Menghai</strain>
        <tissue evidence="2">Leaf</tissue>
    </source>
</reference>
<evidence type="ECO:0000313" key="3">
    <source>
        <dbReference type="Proteomes" id="UP000479710"/>
    </source>
</evidence>
<evidence type="ECO:0000256" key="1">
    <source>
        <dbReference type="SAM" id="MobiDB-lite"/>
    </source>
</evidence>
<organism evidence="2 3">
    <name type="scientific">Oryza meyeriana var. granulata</name>
    <dbReference type="NCBI Taxonomy" id="110450"/>
    <lineage>
        <taxon>Eukaryota</taxon>
        <taxon>Viridiplantae</taxon>
        <taxon>Streptophyta</taxon>
        <taxon>Embryophyta</taxon>
        <taxon>Tracheophyta</taxon>
        <taxon>Spermatophyta</taxon>
        <taxon>Magnoliopsida</taxon>
        <taxon>Liliopsida</taxon>
        <taxon>Poales</taxon>
        <taxon>Poaceae</taxon>
        <taxon>BOP clade</taxon>
        <taxon>Oryzoideae</taxon>
        <taxon>Oryzeae</taxon>
        <taxon>Oryzinae</taxon>
        <taxon>Oryza</taxon>
        <taxon>Oryza meyeriana</taxon>
    </lineage>
</organism>
<protein>
    <submittedName>
        <fullName evidence="2">Uncharacterized protein</fullName>
    </submittedName>
</protein>
<feature type="region of interest" description="Disordered" evidence="1">
    <location>
        <begin position="1"/>
        <end position="29"/>
    </location>
</feature>
<keyword evidence="3" id="KW-1185">Reference proteome</keyword>
<evidence type="ECO:0000313" key="2">
    <source>
        <dbReference type="EMBL" id="KAF0888838.1"/>
    </source>
</evidence>
<dbReference type="EMBL" id="SPHZ02000012">
    <property type="protein sequence ID" value="KAF0888838.1"/>
    <property type="molecule type" value="Genomic_DNA"/>
</dbReference>